<evidence type="ECO:0000256" key="2">
    <source>
        <dbReference type="RuleBase" id="RU003682"/>
    </source>
</evidence>
<dbReference type="InterPro" id="IPR044861">
    <property type="entry name" value="IPNS-like_FE2OG_OXY"/>
</dbReference>
<dbReference type="PANTHER" id="PTHR47990">
    <property type="entry name" value="2-OXOGLUTARATE (2OG) AND FE(II)-DEPENDENT OXYGENASE SUPERFAMILY PROTEIN-RELATED"/>
    <property type="match status" value="1"/>
</dbReference>
<dbReference type="InterPro" id="IPR005123">
    <property type="entry name" value="Oxoglu/Fe-dep_dioxygenase_dom"/>
</dbReference>
<comment type="similarity">
    <text evidence="1 2">Belongs to the iron/ascorbate-dependent oxidoreductase family.</text>
</comment>
<feature type="domain" description="Fe2OG dioxygenase" evidence="4">
    <location>
        <begin position="199"/>
        <end position="327"/>
    </location>
</feature>
<dbReference type="Gene3D" id="2.60.120.330">
    <property type="entry name" value="B-lactam Antibiotic, Isopenicillin N Synthase, Chain"/>
    <property type="match status" value="1"/>
</dbReference>
<feature type="region of interest" description="Disordered" evidence="3">
    <location>
        <begin position="247"/>
        <end position="273"/>
    </location>
</feature>
<keyword evidence="2" id="KW-0479">Metal-binding</keyword>
<dbReference type="SUPFAM" id="SSF51197">
    <property type="entry name" value="Clavaminate synthase-like"/>
    <property type="match status" value="1"/>
</dbReference>
<evidence type="ECO:0000256" key="3">
    <source>
        <dbReference type="SAM" id="MobiDB-lite"/>
    </source>
</evidence>
<evidence type="ECO:0000313" key="6">
    <source>
        <dbReference type="Proteomes" id="UP001446871"/>
    </source>
</evidence>
<accession>A0ABR1VBL9</accession>
<feature type="compositionally biased region" description="Basic and acidic residues" evidence="3">
    <location>
        <begin position="16"/>
        <end position="27"/>
    </location>
</feature>
<gene>
    <name evidence="5" type="ORF">PG996_007703</name>
</gene>
<name>A0ABR1VBL9_9PEZI</name>
<dbReference type="InterPro" id="IPR027443">
    <property type="entry name" value="IPNS-like_sf"/>
</dbReference>
<protein>
    <submittedName>
        <fullName evidence="5">2OG-Fe(II) oxygenase superfamily protein</fullName>
    </submittedName>
</protein>
<dbReference type="PROSITE" id="PS51471">
    <property type="entry name" value="FE2OG_OXY"/>
    <property type="match status" value="1"/>
</dbReference>
<keyword evidence="2" id="KW-0408">Iron</keyword>
<keyword evidence="2" id="KW-0560">Oxidoreductase</keyword>
<dbReference type="EMBL" id="JAQQWM010000004">
    <property type="protein sequence ID" value="KAK8068591.1"/>
    <property type="molecule type" value="Genomic_DNA"/>
</dbReference>
<evidence type="ECO:0000259" key="4">
    <source>
        <dbReference type="PROSITE" id="PS51471"/>
    </source>
</evidence>
<sequence>MAPQDVEQNKNVNKPELPKWQRPEKTKHDLPWADIQIINLSTFNEPGGKEKLAAELRDAILKIHHTGFFSVVGTGISAAEVQRQYDIAQAFFALPHEAKAKPEYKCDFANGNYFGYREIYEATIRGTEVRNNVEQWNHAKFTGLYEKEARHPFFKPYEDEIAEFSRKALDVSLKLLELCAIILELPPSFFADQHRYDSPSDDHLRYMSYRPRSPEDDARVDNTWTRAHTDFGTLTLLWSQNVAGLQIKTSPNSSSPGNPDEEGEDQGEWKYVPPVEQDDNTGIICNVGDALDFWSAFYLKSTTHRVVRPPADQLGANRLGLFYFVRPGDEAEIKPAAASPLLRRLGLVKSSSEEEGQVSDDNQGGEGEKVTGKMYVRERVKDYHSHGDYADRKGQVFQVGNLRIVDEAR</sequence>
<keyword evidence="6" id="KW-1185">Reference proteome</keyword>
<dbReference type="Pfam" id="PF14226">
    <property type="entry name" value="DIOX_N"/>
    <property type="match status" value="1"/>
</dbReference>
<evidence type="ECO:0000256" key="1">
    <source>
        <dbReference type="ARBA" id="ARBA00008056"/>
    </source>
</evidence>
<proteinExistence type="inferred from homology"/>
<dbReference type="Proteomes" id="UP001446871">
    <property type="component" value="Unassembled WGS sequence"/>
</dbReference>
<dbReference type="InterPro" id="IPR026992">
    <property type="entry name" value="DIOX_N"/>
</dbReference>
<evidence type="ECO:0000313" key="5">
    <source>
        <dbReference type="EMBL" id="KAK8068591.1"/>
    </source>
</evidence>
<comment type="caution">
    <text evidence="5">The sequence shown here is derived from an EMBL/GenBank/DDBJ whole genome shotgun (WGS) entry which is preliminary data.</text>
</comment>
<organism evidence="5 6">
    <name type="scientific">Apiospora saccharicola</name>
    <dbReference type="NCBI Taxonomy" id="335842"/>
    <lineage>
        <taxon>Eukaryota</taxon>
        <taxon>Fungi</taxon>
        <taxon>Dikarya</taxon>
        <taxon>Ascomycota</taxon>
        <taxon>Pezizomycotina</taxon>
        <taxon>Sordariomycetes</taxon>
        <taxon>Xylariomycetidae</taxon>
        <taxon>Amphisphaeriales</taxon>
        <taxon>Apiosporaceae</taxon>
        <taxon>Apiospora</taxon>
    </lineage>
</organism>
<dbReference type="Pfam" id="PF03171">
    <property type="entry name" value="2OG-FeII_Oxy"/>
    <property type="match status" value="1"/>
</dbReference>
<dbReference type="InterPro" id="IPR050231">
    <property type="entry name" value="Iron_ascorbate_oxido_reductase"/>
</dbReference>
<feature type="region of interest" description="Disordered" evidence="3">
    <location>
        <begin position="1"/>
        <end position="27"/>
    </location>
</feature>
<reference evidence="5 6" key="1">
    <citation type="submission" date="2023-01" db="EMBL/GenBank/DDBJ databases">
        <title>Analysis of 21 Apiospora genomes using comparative genomics revels a genus with tremendous synthesis potential of carbohydrate active enzymes and secondary metabolites.</title>
        <authorList>
            <person name="Sorensen T."/>
        </authorList>
    </citation>
    <scope>NUCLEOTIDE SEQUENCE [LARGE SCALE GENOMIC DNA]</scope>
    <source>
        <strain evidence="5 6">CBS 83171</strain>
    </source>
</reference>
<feature type="region of interest" description="Disordered" evidence="3">
    <location>
        <begin position="349"/>
        <end position="372"/>
    </location>
</feature>
<feature type="compositionally biased region" description="Polar residues" evidence="3">
    <location>
        <begin position="247"/>
        <end position="257"/>
    </location>
</feature>